<organism evidence="1">
    <name type="scientific">marine metagenome</name>
    <dbReference type="NCBI Taxonomy" id="408172"/>
    <lineage>
        <taxon>unclassified sequences</taxon>
        <taxon>metagenomes</taxon>
        <taxon>ecological metagenomes</taxon>
    </lineage>
</organism>
<reference evidence="1" key="1">
    <citation type="submission" date="2018-05" db="EMBL/GenBank/DDBJ databases">
        <authorList>
            <person name="Lanie J.A."/>
            <person name="Ng W.-L."/>
            <person name="Kazmierczak K.M."/>
            <person name="Andrzejewski T.M."/>
            <person name="Davidsen T.M."/>
            <person name="Wayne K.J."/>
            <person name="Tettelin H."/>
            <person name="Glass J.I."/>
            <person name="Rusch D."/>
            <person name="Podicherti R."/>
            <person name="Tsui H.-C.T."/>
            <person name="Winkler M.E."/>
        </authorList>
    </citation>
    <scope>NUCLEOTIDE SEQUENCE</scope>
</reference>
<proteinExistence type="predicted"/>
<gene>
    <name evidence="1" type="ORF">METZ01_LOCUS221224</name>
</gene>
<accession>A0A382FZH7</accession>
<dbReference type="AlphaFoldDB" id="A0A382FZH7"/>
<protein>
    <submittedName>
        <fullName evidence="1">Uncharacterized protein</fullName>
    </submittedName>
</protein>
<evidence type="ECO:0000313" key="1">
    <source>
        <dbReference type="EMBL" id="SVB68370.1"/>
    </source>
</evidence>
<sequence>MYYDRFDIVEAYLVFYTDYHGGQTSREYQRLCKIRSYYKPPQGWGYRYEDLRRNSKEIYKALVQQYQQFGVL</sequence>
<dbReference type="EMBL" id="UINC01052720">
    <property type="protein sequence ID" value="SVB68370.1"/>
    <property type="molecule type" value="Genomic_DNA"/>
</dbReference>
<name>A0A382FZH7_9ZZZZ</name>